<name>A0A856ME60_9CYAN</name>
<dbReference type="AlphaFoldDB" id="A0A856ME60"/>
<dbReference type="EMBL" id="CP030118">
    <property type="protein sequence ID" value="QDL09605.1"/>
    <property type="molecule type" value="Genomic_DNA"/>
</dbReference>
<organism evidence="1 2">
    <name type="scientific">Brasilonema sennae CENA114</name>
    <dbReference type="NCBI Taxonomy" id="415709"/>
    <lineage>
        <taxon>Bacteria</taxon>
        <taxon>Bacillati</taxon>
        <taxon>Cyanobacteriota</taxon>
        <taxon>Cyanophyceae</taxon>
        <taxon>Nostocales</taxon>
        <taxon>Scytonemataceae</taxon>
        <taxon>Brasilonema</taxon>
        <taxon>Bromeliae group (in: Brasilonema)</taxon>
    </lineage>
</organism>
<protein>
    <recommendedName>
        <fullName evidence="3">DUF4926 domain-containing protein</fullName>
    </recommendedName>
</protein>
<dbReference type="RefSeq" id="WP_169263415.1">
    <property type="nucleotide sequence ID" value="NZ_CAWOXK010000001.1"/>
</dbReference>
<proteinExistence type="predicted"/>
<dbReference type="KEGG" id="bsen:DP114_18420"/>
<reference evidence="1 2" key="1">
    <citation type="submission" date="2018-06" db="EMBL/GenBank/DDBJ databases">
        <title>Comparative genomics of Brasilonema spp. strains.</title>
        <authorList>
            <person name="Alvarenga D.O."/>
            <person name="Fiore M.F."/>
            <person name="Varani A.M."/>
        </authorList>
    </citation>
    <scope>NUCLEOTIDE SEQUENCE [LARGE SCALE GENOMIC DNA]</scope>
    <source>
        <strain evidence="1 2">CENA114</strain>
    </source>
</reference>
<accession>A0A856ME60</accession>
<keyword evidence="2" id="KW-1185">Reference proteome</keyword>
<evidence type="ECO:0000313" key="1">
    <source>
        <dbReference type="EMBL" id="QDL09605.1"/>
    </source>
</evidence>
<gene>
    <name evidence="1" type="ORF">DP114_18420</name>
</gene>
<evidence type="ECO:0000313" key="2">
    <source>
        <dbReference type="Proteomes" id="UP000503129"/>
    </source>
</evidence>
<dbReference type="Proteomes" id="UP000503129">
    <property type="component" value="Chromosome"/>
</dbReference>
<evidence type="ECO:0008006" key="3">
    <source>
        <dbReference type="Google" id="ProtNLM"/>
    </source>
</evidence>
<sequence length="80" mass="8960">MTPNENNNSTPIEKDDLVGLNRDIDENLKEGLVGKVEECDQDGFEVKFPLPGDKDLSAKLPREDIDFLVGTKQLENENKS</sequence>